<evidence type="ECO:0000256" key="1">
    <source>
        <dbReference type="SAM" id="MobiDB-lite"/>
    </source>
</evidence>
<dbReference type="GO" id="GO:0001727">
    <property type="term" value="F:lipid kinase activity"/>
    <property type="evidence" value="ECO:0007669"/>
    <property type="project" value="TreeGrafter"/>
</dbReference>
<dbReference type="InterPro" id="IPR017438">
    <property type="entry name" value="ATP-NAD_kinase_N"/>
</dbReference>
<evidence type="ECO:0000259" key="2">
    <source>
        <dbReference type="Pfam" id="PF00781"/>
    </source>
</evidence>
<name>A0A4P7N1J2_PYROR</name>
<proteinExistence type="predicted"/>
<organism evidence="3 4">
    <name type="scientific">Pyricularia oryzae</name>
    <name type="common">Rice blast fungus</name>
    <name type="synonym">Magnaporthe oryzae</name>
    <dbReference type="NCBI Taxonomy" id="318829"/>
    <lineage>
        <taxon>Eukaryota</taxon>
        <taxon>Fungi</taxon>
        <taxon>Dikarya</taxon>
        <taxon>Ascomycota</taxon>
        <taxon>Pezizomycotina</taxon>
        <taxon>Sordariomycetes</taxon>
        <taxon>Sordariomycetidae</taxon>
        <taxon>Magnaporthales</taxon>
        <taxon>Pyriculariaceae</taxon>
        <taxon>Pyricularia</taxon>
    </lineage>
</organism>
<feature type="domain" description="DAGKc" evidence="2">
    <location>
        <begin position="230"/>
        <end position="298"/>
    </location>
</feature>
<dbReference type="GO" id="GO:0016020">
    <property type="term" value="C:membrane"/>
    <property type="evidence" value="ECO:0007669"/>
    <property type="project" value="TreeGrafter"/>
</dbReference>
<protein>
    <recommendedName>
        <fullName evidence="2">DAGKc domain-containing protein</fullName>
    </recommendedName>
</protein>
<evidence type="ECO:0000313" key="4">
    <source>
        <dbReference type="Proteomes" id="UP000294847"/>
    </source>
</evidence>
<dbReference type="InterPro" id="IPR050187">
    <property type="entry name" value="Lipid_Phosphate_FormReg"/>
</dbReference>
<evidence type="ECO:0000313" key="3">
    <source>
        <dbReference type="EMBL" id="QBZ56247.1"/>
    </source>
</evidence>
<dbReference type="InterPro" id="IPR016064">
    <property type="entry name" value="NAD/diacylglycerol_kinase_sf"/>
</dbReference>
<dbReference type="InterPro" id="IPR001206">
    <property type="entry name" value="Diacylglycerol_kinase_cat_dom"/>
</dbReference>
<dbReference type="Proteomes" id="UP000294847">
    <property type="component" value="Chromosome 2"/>
</dbReference>
<dbReference type="Gene3D" id="3.40.50.10330">
    <property type="entry name" value="Probable inorganic polyphosphate/atp-NAD kinase, domain 1"/>
    <property type="match status" value="1"/>
</dbReference>
<gene>
    <name evidence="3" type="ORF">PoMZ_01153</name>
</gene>
<dbReference type="Pfam" id="PF00781">
    <property type="entry name" value="DAGK_cat"/>
    <property type="match status" value="1"/>
</dbReference>
<dbReference type="GO" id="GO:0046512">
    <property type="term" value="P:sphingosine biosynthetic process"/>
    <property type="evidence" value="ECO:0007669"/>
    <property type="project" value="TreeGrafter"/>
</dbReference>
<dbReference type="EMBL" id="CP034205">
    <property type="protein sequence ID" value="QBZ56247.1"/>
    <property type="molecule type" value="Genomic_DNA"/>
</dbReference>
<reference evidence="3 4" key="1">
    <citation type="journal article" date="2019" name="Mol. Biol. Evol.">
        <title>Blast fungal genomes show frequent chromosomal changes, gene gains and losses, and effector gene turnover.</title>
        <authorList>
            <person name="Gomez Luciano L.B."/>
            <person name="Jason Tsai I."/>
            <person name="Chuma I."/>
            <person name="Tosa Y."/>
            <person name="Chen Y.H."/>
            <person name="Li J.Y."/>
            <person name="Li M.Y."/>
            <person name="Jade Lu M.Y."/>
            <person name="Nakayashiki H."/>
            <person name="Li W.H."/>
        </authorList>
    </citation>
    <scope>NUCLEOTIDE SEQUENCE [LARGE SCALE GENOMIC DNA]</scope>
    <source>
        <strain evidence="3">MZ5-1-6</strain>
    </source>
</reference>
<dbReference type="GO" id="GO:0005737">
    <property type="term" value="C:cytoplasm"/>
    <property type="evidence" value="ECO:0007669"/>
    <property type="project" value="TreeGrafter"/>
</dbReference>
<dbReference type="Gene3D" id="2.60.200.40">
    <property type="match status" value="1"/>
</dbReference>
<dbReference type="AlphaFoldDB" id="A0A4P7N1J2"/>
<accession>A0A4P7N1J2</accession>
<dbReference type="PANTHER" id="PTHR12358:SF108">
    <property type="entry name" value="DAGKC DOMAIN-CONTAINING PROTEIN"/>
    <property type="match status" value="1"/>
</dbReference>
<dbReference type="SUPFAM" id="SSF111331">
    <property type="entry name" value="NAD kinase/diacylglycerol kinase-like"/>
    <property type="match status" value="1"/>
</dbReference>
<dbReference type="PANTHER" id="PTHR12358">
    <property type="entry name" value="SPHINGOSINE KINASE"/>
    <property type="match status" value="1"/>
</dbReference>
<feature type="region of interest" description="Disordered" evidence="1">
    <location>
        <begin position="41"/>
        <end position="72"/>
    </location>
</feature>
<feature type="region of interest" description="Disordered" evidence="1">
    <location>
        <begin position="341"/>
        <end position="364"/>
    </location>
</feature>
<sequence length="591" mass="64430">MGGFCIPQQSAHTEHHVILDDGHAISFEQHKLIWSLRDRAEGKKGEQDEQEIQSKDGGADKTISDDTHGSGTLPEHEILFVCRESSSQPDTPSETQSTDTATGYIIYSVHEDAENHVQPYRLSSLSAPRLPQSLLDTFLLDEPPAHLVGAEDLQVIISTKSGTGLAKAFYESVLSKLLTVFGLRAHDDHAATTATPTESTGSSIIGPSYQLFVTRSRHSIRELAQERWSTRALATTAQGRPSSRQLLVLLSGDGGLVDLLNGAGEPDDATESSLVTPPAIALLPLGTGNALFHSLHKPLYRNSPGTPEPSHLLIGLRTLFRGEEAPLPTFRASFSAGSFLVPPAPEDDEEKGQGQGQISSGENQTEGAAMPVDHLLGAIVASHGFHAQLVWESDTAAYRQHGAKRFGMAAAELLKTAHAYQVVVEVRSEAGDIEWRRIHPTLPKDHTGNSSGESRERFMYVLSTLVSNLEKTFTISPESRPLDGQLRLVSFGAVGPEKTLELMQAAYNDGNHVNCTWPPPDNTGEETQAGHDKVVGYNKVEELKITIQEDDPRWRKVCIDGTIVEIPQDGWMHVRKTGKSRFRVLVDKSVL</sequence>